<feature type="region of interest" description="Disordered" evidence="1">
    <location>
        <begin position="68"/>
        <end position="90"/>
    </location>
</feature>
<organism evidence="2 3">
    <name type="scientific">Oscillatoria acuminata PCC 6304</name>
    <dbReference type="NCBI Taxonomy" id="56110"/>
    <lineage>
        <taxon>Bacteria</taxon>
        <taxon>Bacillati</taxon>
        <taxon>Cyanobacteriota</taxon>
        <taxon>Cyanophyceae</taxon>
        <taxon>Oscillatoriophycideae</taxon>
        <taxon>Oscillatoriales</taxon>
        <taxon>Oscillatoriaceae</taxon>
        <taxon>Oscillatoria</taxon>
    </lineage>
</organism>
<dbReference type="Proteomes" id="UP000010367">
    <property type="component" value="Chromosome"/>
</dbReference>
<gene>
    <name evidence="2" type="ORF">Oscil6304_3470</name>
</gene>
<evidence type="ECO:0000256" key="1">
    <source>
        <dbReference type="SAM" id="MobiDB-lite"/>
    </source>
</evidence>
<dbReference type="HOGENOM" id="CLU_1720510_0_0_3"/>
<keyword evidence="3" id="KW-1185">Reference proteome</keyword>
<reference evidence="2 3" key="1">
    <citation type="submission" date="2012-06" db="EMBL/GenBank/DDBJ databases">
        <title>Finished chromosome of genome of Oscillatoria acuminata PCC 6304.</title>
        <authorList>
            <consortium name="US DOE Joint Genome Institute"/>
            <person name="Gugger M."/>
            <person name="Coursin T."/>
            <person name="Rippka R."/>
            <person name="Tandeau De Marsac N."/>
            <person name="Huntemann M."/>
            <person name="Wei C.-L."/>
            <person name="Han J."/>
            <person name="Detter J.C."/>
            <person name="Han C."/>
            <person name="Tapia R."/>
            <person name="Davenport K."/>
            <person name="Daligault H."/>
            <person name="Erkkila T."/>
            <person name="Gu W."/>
            <person name="Munk A.C.C."/>
            <person name="Teshima H."/>
            <person name="Xu Y."/>
            <person name="Chain P."/>
            <person name="Chen A."/>
            <person name="Krypides N."/>
            <person name="Mavromatis K."/>
            <person name="Markowitz V."/>
            <person name="Szeto E."/>
            <person name="Ivanova N."/>
            <person name="Mikhailova N."/>
            <person name="Ovchinnikova G."/>
            <person name="Pagani I."/>
            <person name="Pati A."/>
            <person name="Goodwin L."/>
            <person name="Peters L."/>
            <person name="Pitluck S."/>
            <person name="Woyke T."/>
            <person name="Kerfeld C."/>
        </authorList>
    </citation>
    <scope>NUCLEOTIDE SEQUENCE [LARGE SCALE GENOMIC DNA]</scope>
    <source>
        <strain evidence="2 3">PCC 6304</strain>
    </source>
</reference>
<dbReference type="InParanoid" id="K9TKV6"/>
<dbReference type="EMBL" id="CP003607">
    <property type="protein sequence ID" value="AFY83038.1"/>
    <property type="molecule type" value="Genomic_DNA"/>
</dbReference>
<accession>K9TKV6</accession>
<name>K9TKV6_9CYAN</name>
<evidence type="ECO:0000313" key="2">
    <source>
        <dbReference type="EMBL" id="AFY83038.1"/>
    </source>
</evidence>
<dbReference type="AlphaFoldDB" id="K9TKV6"/>
<proteinExistence type="predicted"/>
<evidence type="ECO:0000313" key="3">
    <source>
        <dbReference type="Proteomes" id="UP000010367"/>
    </source>
</evidence>
<sequence>MHRSPYTYRLMPVVFLDLSVLRNGVSIHLKPTNSHLSDSESRSLSECVVTTSVVLFLSSTSRISNLSKQAQSDRLIPKNSPKSQANPLSPAKRKIRFKIHRPTLHPTDIKTTGIFPLPEHGLRPFHRPGHLYLLPLSLSLEFLFKSRFHNKT</sequence>
<dbReference type="KEGG" id="oac:Oscil6304_3470"/>
<dbReference type="STRING" id="56110.Oscil6304_3470"/>
<protein>
    <submittedName>
        <fullName evidence="2">Uncharacterized protein</fullName>
    </submittedName>
</protein>